<evidence type="ECO:0000313" key="3">
    <source>
        <dbReference type="EMBL" id="TKY84837.1"/>
    </source>
</evidence>
<sequence>MPRPTPSRQAKGRAQQRLQTMDIEVIDDSSSSSSVSGGRQQDMQKDESDVSTGDVSDAPAQVVETTDSDNEGGSNAGGANEDEDDDDEEVVAFLSLKFVNGRMPCPVCPKTYERKHSWIGHIETHRRTPWAWAASKALAEHNVELNVLFSRVRALQGPSALRLTRPQTSGLAVSPQSILDAPLDRGEMVNPAGVYGSAARLQMLTLSVLVAQIAIICQLLKYMCEAMRARHPGLPPVPTPSDTSRQLVERYEELVSNRIHFRLQDQALTGQVAVPTQDGASNAAQPAAAESRPSSTRPVVGPLAGPSAPPRAGAAGTVAVPSRASPTEGQTLDQIAAQKGVAHNAKKRAADAQARQNPSKRSA</sequence>
<evidence type="ECO:0000256" key="1">
    <source>
        <dbReference type="SAM" id="MobiDB-lite"/>
    </source>
</evidence>
<dbReference type="Proteomes" id="UP000306050">
    <property type="component" value="Chromosome SGRAM_8"/>
</dbReference>
<dbReference type="GeneID" id="40728812"/>
<name>A0A4U7KM37_9BASI</name>
<feature type="compositionally biased region" description="Polar residues" evidence="1">
    <location>
        <begin position="324"/>
        <end position="333"/>
    </location>
</feature>
<accession>A0A4U7KM37</accession>
<reference evidence="3 4" key="1">
    <citation type="submission" date="2019-05" db="EMBL/GenBank/DDBJ databases">
        <title>Sporisorium graminicola CBS 10092 draft sequencing and annotation.</title>
        <authorList>
            <person name="Solano-Gonzalez S."/>
            <person name="Caddick M.X."/>
            <person name="Darby A."/>
        </authorList>
    </citation>
    <scope>NUCLEOTIDE SEQUENCE [LARGE SCALE GENOMIC DNA]</scope>
    <source>
        <strain evidence="3 4">CBS 10092</strain>
    </source>
</reference>
<keyword evidence="4" id="KW-1185">Reference proteome</keyword>
<proteinExistence type="predicted"/>
<feature type="region of interest" description="Disordered" evidence="1">
    <location>
        <begin position="277"/>
        <end position="363"/>
    </location>
</feature>
<comment type="caution">
    <text evidence="3">The sequence shown here is derived from an EMBL/GenBank/DDBJ whole genome shotgun (WGS) entry which is preliminary data.</text>
</comment>
<dbReference type="AlphaFoldDB" id="A0A4U7KM37"/>
<dbReference type="PROSITE" id="PS00028">
    <property type="entry name" value="ZINC_FINGER_C2H2_1"/>
    <property type="match status" value="1"/>
</dbReference>
<dbReference type="RefSeq" id="XP_029736822.1">
    <property type="nucleotide sequence ID" value="XM_029886509.1"/>
</dbReference>
<dbReference type="EMBL" id="SRRM01000021">
    <property type="protein sequence ID" value="TKY84837.1"/>
    <property type="molecule type" value="Genomic_DNA"/>
</dbReference>
<feature type="domain" description="C2H2-type" evidence="2">
    <location>
        <begin position="105"/>
        <end position="125"/>
    </location>
</feature>
<feature type="region of interest" description="Disordered" evidence="1">
    <location>
        <begin position="1"/>
        <end position="87"/>
    </location>
</feature>
<feature type="compositionally biased region" description="Low complexity" evidence="1">
    <location>
        <begin position="280"/>
        <end position="316"/>
    </location>
</feature>
<dbReference type="KEGG" id="sgra:EX895_005917"/>
<evidence type="ECO:0000259" key="2">
    <source>
        <dbReference type="PROSITE" id="PS00028"/>
    </source>
</evidence>
<evidence type="ECO:0000313" key="4">
    <source>
        <dbReference type="Proteomes" id="UP000306050"/>
    </source>
</evidence>
<dbReference type="OrthoDB" id="10657264at2759"/>
<protein>
    <recommendedName>
        <fullName evidence="2">C2H2-type domain-containing protein</fullName>
    </recommendedName>
</protein>
<dbReference type="InterPro" id="IPR013087">
    <property type="entry name" value="Znf_C2H2_type"/>
</dbReference>
<gene>
    <name evidence="3" type="ORF">EX895_005917</name>
</gene>
<organism evidence="3 4">
    <name type="scientific">Sporisorium graminicola</name>
    <dbReference type="NCBI Taxonomy" id="280036"/>
    <lineage>
        <taxon>Eukaryota</taxon>
        <taxon>Fungi</taxon>
        <taxon>Dikarya</taxon>
        <taxon>Basidiomycota</taxon>
        <taxon>Ustilaginomycotina</taxon>
        <taxon>Ustilaginomycetes</taxon>
        <taxon>Ustilaginales</taxon>
        <taxon>Ustilaginaceae</taxon>
        <taxon>Sporisorium</taxon>
    </lineage>
</organism>